<accession>A0A6F8PQR8</accession>
<evidence type="ECO:0000313" key="2">
    <source>
        <dbReference type="EMBL" id="BBP44384.1"/>
    </source>
</evidence>
<dbReference type="SUPFAM" id="SSF52980">
    <property type="entry name" value="Restriction endonuclease-like"/>
    <property type="match status" value="1"/>
</dbReference>
<dbReference type="GO" id="GO:0003676">
    <property type="term" value="F:nucleic acid binding"/>
    <property type="evidence" value="ECO:0007669"/>
    <property type="project" value="InterPro"/>
</dbReference>
<dbReference type="InterPro" id="IPR011856">
    <property type="entry name" value="tRNA_endonuc-like_dom_sf"/>
</dbReference>
<dbReference type="EMBL" id="AP021888">
    <property type="protein sequence ID" value="BBP44384.1"/>
    <property type="molecule type" value="Genomic_DNA"/>
</dbReference>
<feature type="domain" description="Card1 endonuclease" evidence="1">
    <location>
        <begin position="265"/>
        <end position="393"/>
    </location>
</feature>
<dbReference type="RefSeq" id="WP_173292106.1">
    <property type="nucleotide sequence ID" value="NZ_AP021888.1"/>
</dbReference>
<evidence type="ECO:0000259" key="1">
    <source>
        <dbReference type="Pfam" id="PF09002"/>
    </source>
</evidence>
<dbReference type="Gene3D" id="3.40.1350.10">
    <property type="match status" value="1"/>
</dbReference>
<gene>
    <name evidence="2" type="ORF">THMIRHAT_21300</name>
</gene>
<dbReference type="Gene3D" id="3.40.50.10770">
    <property type="entry name" value="Hypothetical protein VC1899 like domain (Restriction endonuclease-like)"/>
    <property type="match status" value="1"/>
</dbReference>
<evidence type="ECO:0000313" key="3">
    <source>
        <dbReference type="Proteomes" id="UP000501466"/>
    </source>
</evidence>
<sequence length="409" mass="45920">MPKSSLMSCPFATHWVFADAEMTPNIGPILDARLQVKSVWVLYTLNRIENAQRLQTIYQNHHIQTRLVEIAHDFEMMDIVKNLQTLASELALSHLAINLSCANKMVTLSAFKAFEGSPVGLYYLLPNDQLKWIQPPGLQELNIAKNIQLAEFLHAHGIEQFQAAQLSPSQASFAKGLVNAIQKIILSHKALKSYQYFSTHHARGKSIKLVKHEGRYYLNEVGARSRLQTDLMVGLLRKLQNQNIVQLTTQDNTLTTLPEEDGWKRGFIEGGWLEYLTYQAVYALKADIEGLVDVAFSVKLQRHNAYDEADVLFLANNQLFLVECKTGSNANLNLHLQRLDSLKNRLGGMTAHALLVTTEPIGANQNKAHLLKVGVIDGKQLPDLKSHLKQWILKEIATTEVAQAEESAL</sequence>
<dbReference type="InterPro" id="IPR011335">
    <property type="entry name" value="Restrct_endonuc-II-like"/>
</dbReference>
<dbReference type="InterPro" id="IPR015093">
    <property type="entry name" value="Card1_endonucl_dom"/>
</dbReference>
<reference evidence="3" key="1">
    <citation type="submission" date="2019-11" db="EMBL/GenBank/DDBJ databases">
        <title>Isolation and characterization of two novel species in the genus Thiomicrorhabdus.</title>
        <authorList>
            <person name="Mochizuki J."/>
            <person name="Kojima H."/>
            <person name="Fukui M."/>
        </authorList>
    </citation>
    <scope>NUCLEOTIDE SEQUENCE [LARGE SCALE GENOMIC DNA]</scope>
    <source>
        <strain evidence="3">AkT22</strain>
    </source>
</reference>
<protein>
    <recommendedName>
        <fullName evidence="1">Card1 endonuclease domain-containing protein</fullName>
    </recommendedName>
</protein>
<dbReference type="Pfam" id="PF09002">
    <property type="entry name" value="Card1_endonuc"/>
    <property type="match status" value="1"/>
</dbReference>
<name>A0A6F8PQR8_9GAMM</name>
<organism evidence="2 3">
    <name type="scientific">Thiosulfativibrio zosterae</name>
    <dbReference type="NCBI Taxonomy" id="2675053"/>
    <lineage>
        <taxon>Bacteria</taxon>
        <taxon>Pseudomonadati</taxon>
        <taxon>Pseudomonadota</taxon>
        <taxon>Gammaproteobacteria</taxon>
        <taxon>Thiotrichales</taxon>
        <taxon>Piscirickettsiaceae</taxon>
        <taxon>Thiosulfativibrio</taxon>
    </lineage>
</organism>
<dbReference type="KEGG" id="tzo:THMIRHAT_21300"/>
<dbReference type="Proteomes" id="UP000501466">
    <property type="component" value="Chromosome"/>
</dbReference>
<keyword evidence="3" id="KW-1185">Reference proteome</keyword>
<proteinExistence type="predicted"/>
<dbReference type="AlphaFoldDB" id="A0A6F8PQR8"/>